<reference evidence="2 3" key="1">
    <citation type="submission" date="2022-12" db="EMBL/GenBank/DDBJ databases">
        <title>Genomic features and morphological characterization of a novel Knufia sp. strain isolated from spacecraft assembly facility.</title>
        <authorList>
            <person name="Teixeira M."/>
            <person name="Chander A.M."/>
            <person name="Stajich J.E."/>
            <person name="Venkateswaran K."/>
        </authorList>
    </citation>
    <scope>NUCLEOTIDE SEQUENCE [LARGE SCALE GENOMIC DNA]</scope>
    <source>
        <strain evidence="2 3">FJI-L2-BK-P2</strain>
    </source>
</reference>
<accession>A0AAN8EK53</accession>
<dbReference type="EMBL" id="JAKLMC020000002">
    <property type="protein sequence ID" value="KAK5957659.1"/>
    <property type="molecule type" value="Genomic_DNA"/>
</dbReference>
<dbReference type="GO" id="GO:0008474">
    <property type="term" value="F:palmitoyl-(protein) hydrolase activity"/>
    <property type="evidence" value="ECO:0007669"/>
    <property type="project" value="TreeGrafter"/>
</dbReference>
<protein>
    <recommendedName>
        <fullName evidence="1">AB hydrolase-1 domain-containing protein</fullName>
    </recommendedName>
</protein>
<dbReference type="InterPro" id="IPR000073">
    <property type="entry name" value="AB_hydrolase_1"/>
</dbReference>
<name>A0AAN8EK53_9EURO</name>
<evidence type="ECO:0000259" key="1">
    <source>
        <dbReference type="Pfam" id="PF00561"/>
    </source>
</evidence>
<keyword evidence="3" id="KW-1185">Reference proteome</keyword>
<dbReference type="PANTHER" id="PTHR12277:SF64">
    <property type="entry name" value="SUPERFAMILY HYDROLASE, PUTATIVE (AFU_ORTHOLOGUE AFUA_3G01760)-RELATED"/>
    <property type="match status" value="1"/>
</dbReference>
<sequence length="310" mass="34345">MPPFSRSEKVEDYANQCKPIVWAEHNIKSLDGTKLAVLEGAIPNAESVAIRKNVIVVYFQGNGSSLPPRLPYISNILKLLHRPKTDVRYTVIALSYRGFWKSKGRPSQRGIQLDAQAALNWVSERYGDLPNAEIVLWGQSIGAGVATIAAAAHIDEHAVAKRKEQDRSSALRISGLLLETPFTSLRAMLIALYPQKFLPYRYLGPFLMSTWDSEGALSSIGQTLMKGRDRLKDTGEGEAQSPMRVLLLEAGDDELVPKGDAAKLKAICEESRAIGIEHRIVDRALHTDVMTKGQGKKEITHFLKRFGRDA</sequence>
<dbReference type="PANTHER" id="PTHR12277">
    <property type="entry name" value="ALPHA/BETA HYDROLASE DOMAIN-CONTAINING PROTEIN"/>
    <property type="match status" value="1"/>
</dbReference>
<gene>
    <name evidence="2" type="ORF">OHC33_000847</name>
</gene>
<dbReference type="SUPFAM" id="SSF53474">
    <property type="entry name" value="alpha/beta-Hydrolases"/>
    <property type="match status" value="1"/>
</dbReference>
<comment type="caution">
    <text evidence="2">The sequence shown here is derived from an EMBL/GenBank/DDBJ whole genome shotgun (WGS) entry which is preliminary data.</text>
</comment>
<proteinExistence type="predicted"/>
<dbReference type="AlphaFoldDB" id="A0AAN8EK53"/>
<dbReference type="GO" id="GO:0016020">
    <property type="term" value="C:membrane"/>
    <property type="evidence" value="ECO:0007669"/>
    <property type="project" value="TreeGrafter"/>
</dbReference>
<dbReference type="InterPro" id="IPR029058">
    <property type="entry name" value="AB_hydrolase_fold"/>
</dbReference>
<dbReference type="Proteomes" id="UP001316803">
    <property type="component" value="Unassembled WGS sequence"/>
</dbReference>
<evidence type="ECO:0000313" key="2">
    <source>
        <dbReference type="EMBL" id="KAK5957659.1"/>
    </source>
</evidence>
<organism evidence="2 3">
    <name type="scientific">Knufia fluminis</name>
    <dbReference type="NCBI Taxonomy" id="191047"/>
    <lineage>
        <taxon>Eukaryota</taxon>
        <taxon>Fungi</taxon>
        <taxon>Dikarya</taxon>
        <taxon>Ascomycota</taxon>
        <taxon>Pezizomycotina</taxon>
        <taxon>Eurotiomycetes</taxon>
        <taxon>Chaetothyriomycetidae</taxon>
        <taxon>Chaetothyriales</taxon>
        <taxon>Trichomeriaceae</taxon>
        <taxon>Knufia</taxon>
    </lineage>
</organism>
<feature type="domain" description="AB hydrolase-1" evidence="1">
    <location>
        <begin position="74"/>
        <end position="158"/>
    </location>
</feature>
<dbReference type="Pfam" id="PF00561">
    <property type="entry name" value="Abhydrolase_1"/>
    <property type="match status" value="1"/>
</dbReference>
<dbReference type="Gene3D" id="3.40.50.1820">
    <property type="entry name" value="alpha/beta hydrolase"/>
    <property type="match status" value="1"/>
</dbReference>
<evidence type="ECO:0000313" key="3">
    <source>
        <dbReference type="Proteomes" id="UP001316803"/>
    </source>
</evidence>